<protein>
    <recommendedName>
        <fullName evidence="3">Variable outer membrane protein</fullName>
    </recommendedName>
</protein>
<dbReference type="Proteomes" id="UP001204439">
    <property type="component" value="Unassembled WGS sequence"/>
</dbReference>
<reference evidence="1 2" key="1">
    <citation type="submission" date="2023-11" db="EMBL/GenBank/DDBJ databases">
        <title>First isolation, identification, and characterization of non-pathogenic Epilithonimonas ginsengisoli isolated from diseased farmed rainbow trout (Oncorhynchus mykiss) in Chile.</title>
        <authorList>
            <person name="Miranda C.D."/>
            <person name="Irgang R."/>
            <person name="Concha C."/>
            <person name="Rojas R."/>
            <person name="Avendano R."/>
        </authorList>
    </citation>
    <scope>NUCLEOTIDE SEQUENCE [LARGE SCALE GENOMIC DNA]</scope>
    <source>
        <strain evidence="1 2">FP99</strain>
    </source>
</reference>
<sequence length="41" mass="4452">MSVGKKIKILFVGFLFFGSFNWDGCSNRLAGNGKSIGEVRA</sequence>
<dbReference type="EMBL" id="JAMXLT020000053">
    <property type="protein sequence ID" value="MDW8550954.1"/>
    <property type="molecule type" value="Genomic_DNA"/>
</dbReference>
<keyword evidence="2" id="KW-1185">Reference proteome</keyword>
<evidence type="ECO:0008006" key="3">
    <source>
        <dbReference type="Google" id="ProtNLM"/>
    </source>
</evidence>
<dbReference type="RefSeq" id="WP_256333847.1">
    <property type="nucleotide sequence ID" value="NZ_JAMXLT020000053.1"/>
</dbReference>
<accession>A0ABU4JML2</accession>
<comment type="caution">
    <text evidence="1">The sequence shown here is derived from an EMBL/GenBank/DDBJ whole genome shotgun (WGS) entry which is preliminary data.</text>
</comment>
<name>A0ABU4JML2_9FLAO</name>
<evidence type="ECO:0000313" key="2">
    <source>
        <dbReference type="Proteomes" id="UP001204439"/>
    </source>
</evidence>
<evidence type="ECO:0000313" key="1">
    <source>
        <dbReference type="EMBL" id="MDW8550954.1"/>
    </source>
</evidence>
<proteinExistence type="predicted"/>
<gene>
    <name evidence="1" type="ORF">NG800_018650</name>
</gene>
<organism evidence="1 2">
    <name type="scientific">Epilithonimonas ginsengisoli</name>
    <dbReference type="NCBI Taxonomy" id="1245592"/>
    <lineage>
        <taxon>Bacteria</taxon>
        <taxon>Pseudomonadati</taxon>
        <taxon>Bacteroidota</taxon>
        <taxon>Flavobacteriia</taxon>
        <taxon>Flavobacteriales</taxon>
        <taxon>Weeksellaceae</taxon>
        <taxon>Chryseobacterium group</taxon>
        <taxon>Epilithonimonas</taxon>
    </lineage>
</organism>